<evidence type="ECO:0000313" key="3">
    <source>
        <dbReference type="Proteomes" id="UP000504606"/>
    </source>
</evidence>
<dbReference type="Pfam" id="PF24237">
    <property type="entry name" value="INO80E"/>
    <property type="match status" value="1"/>
</dbReference>
<dbReference type="PANTHER" id="PTHR21812:SF1">
    <property type="entry name" value="INO80 COMPLEX SUBUNIT E"/>
    <property type="match status" value="1"/>
</dbReference>
<evidence type="ECO:0000313" key="4">
    <source>
        <dbReference type="RefSeq" id="XP_026289455.1"/>
    </source>
</evidence>
<feature type="region of interest" description="Disordered" evidence="1">
    <location>
        <begin position="1"/>
        <end position="48"/>
    </location>
</feature>
<keyword evidence="3" id="KW-1185">Reference proteome</keyword>
<gene>
    <name evidence="4 5 6" type="primary">LOC113214332</name>
</gene>
<evidence type="ECO:0000313" key="5">
    <source>
        <dbReference type="RefSeq" id="XP_026289456.1"/>
    </source>
</evidence>
<protein>
    <submittedName>
        <fullName evidence="4 5">INO80 complex subunit E</fullName>
    </submittedName>
</protein>
<organism evidence="3 4">
    <name type="scientific">Frankliniella occidentalis</name>
    <name type="common">Western flower thrips</name>
    <name type="synonym">Euthrips occidentalis</name>
    <dbReference type="NCBI Taxonomy" id="133901"/>
    <lineage>
        <taxon>Eukaryota</taxon>
        <taxon>Metazoa</taxon>
        <taxon>Ecdysozoa</taxon>
        <taxon>Arthropoda</taxon>
        <taxon>Hexapoda</taxon>
        <taxon>Insecta</taxon>
        <taxon>Pterygota</taxon>
        <taxon>Neoptera</taxon>
        <taxon>Paraneoptera</taxon>
        <taxon>Thysanoptera</taxon>
        <taxon>Terebrantia</taxon>
        <taxon>Thripoidea</taxon>
        <taxon>Thripidae</taxon>
        <taxon>Frankliniella</taxon>
    </lineage>
</organism>
<feature type="compositionally biased region" description="Acidic residues" evidence="1">
    <location>
        <begin position="113"/>
        <end position="124"/>
    </location>
</feature>
<accession>A0A6J1TCM8</accession>
<dbReference type="PANTHER" id="PTHR21812">
    <property type="entry name" value="INO80 COMPLEX SUBUNIT E"/>
    <property type="match status" value="1"/>
</dbReference>
<evidence type="ECO:0000259" key="2">
    <source>
        <dbReference type="Pfam" id="PF24237"/>
    </source>
</evidence>
<dbReference type="RefSeq" id="XP_026289456.1">
    <property type="nucleotide sequence ID" value="XM_026433671.2"/>
</dbReference>
<feature type="region of interest" description="Disordered" evidence="1">
    <location>
        <begin position="107"/>
        <end position="270"/>
    </location>
</feature>
<feature type="compositionally biased region" description="Polar residues" evidence="1">
    <location>
        <begin position="234"/>
        <end position="243"/>
    </location>
</feature>
<dbReference type="AlphaFoldDB" id="A0A6J1TCM8"/>
<proteinExistence type="predicted"/>
<dbReference type="InterPro" id="IPR026678">
    <property type="entry name" value="INO80E"/>
</dbReference>
<dbReference type="GO" id="GO:0031011">
    <property type="term" value="C:Ino80 complex"/>
    <property type="evidence" value="ECO:0007669"/>
    <property type="project" value="InterPro"/>
</dbReference>
<dbReference type="GO" id="GO:0006338">
    <property type="term" value="P:chromatin remodeling"/>
    <property type="evidence" value="ECO:0007669"/>
    <property type="project" value="InterPro"/>
</dbReference>
<feature type="domain" description="INO80 complex subunit E N-terminal" evidence="2">
    <location>
        <begin position="52"/>
        <end position="99"/>
    </location>
</feature>
<feature type="compositionally biased region" description="Low complexity" evidence="1">
    <location>
        <begin position="183"/>
        <end position="198"/>
    </location>
</feature>
<dbReference type="RefSeq" id="XP_026289455.1">
    <property type="nucleotide sequence ID" value="XM_026433670.2"/>
</dbReference>
<dbReference type="GeneID" id="113214332"/>
<dbReference type="KEGG" id="foc:113214332"/>
<dbReference type="OrthoDB" id="5977486at2759"/>
<dbReference type="InterPro" id="IPR056515">
    <property type="entry name" value="INO80E_N"/>
</dbReference>
<feature type="compositionally biased region" description="Polar residues" evidence="1">
    <location>
        <begin position="8"/>
        <end position="19"/>
    </location>
</feature>
<evidence type="ECO:0000256" key="1">
    <source>
        <dbReference type="SAM" id="MobiDB-lite"/>
    </source>
</evidence>
<dbReference type="Proteomes" id="UP000504606">
    <property type="component" value="Unplaced"/>
</dbReference>
<sequence length="270" mass="30254">MSGKGRSQMMQGWYQQSIAQHARDTQDDEDDDDDDDDDEEEDEVISQNEIVDYKAQYKRLKRKLKYLIYENECYQENLRNSRAKLLEIARDRSFLLDRLLQYEKVDISSSSESGEDTESSDGEVELPRTDIKRRKLEASSHPQPQQTHSASTSTTQKNPAPAKKKKPTMRMTKQNASNLGHGSLTIPSISPAASSLAPDGHMTPEEVERHLSARGQSFIGLLPEKAPPTVPTEMFSNEPSLDSESNDPGDFETSPSNIGEDCLSVDMLGD</sequence>
<feature type="compositionally biased region" description="Basic and acidic residues" evidence="1">
    <location>
        <begin position="202"/>
        <end position="211"/>
    </location>
</feature>
<evidence type="ECO:0000313" key="6">
    <source>
        <dbReference type="RefSeq" id="XP_026289458.1"/>
    </source>
</evidence>
<dbReference type="RefSeq" id="XP_026289458.1">
    <property type="nucleotide sequence ID" value="XM_026433673.2"/>
</dbReference>
<reference evidence="4 5" key="1">
    <citation type="submission" date="2025-04" db="UniProtKB">
        <authorList>
            <consortium name="RefSeq"/>
        </authorList>
    </citation>
    <scope>IDENTIFICATION</scope>
    <source>
        <tissue evidence="4 5">Whole organism</tissue>
    </source>
</reference>
<name>A0A6J1TCM8_FRAOC</name>
<feature type="compositionally biased region" description="Low complexity" evidence="1">
    <location>
        <begin position="143"/>
        <end position="161"/>
    </location>
</feature>
<feature type="compositionally biased region" description="Acidic residues" evidence="1">
    <location>
        <begin position="26"/>
        <end position="44"/>
    </location>
</feature>